<gene>
    <name evidence="2" type="ORF">DN069_38680</name>
</gene>
<accession>A0A2X0I5W3</accession>
<proteinExistence type="predicted"/>
<organism evidence="2 3">
    <name type="scientific">Streptacidiphilus pinicola</name>
    <dbReference type="NCBI Taxonomy" id="2219663"/>
    <lineage>
        <taxon>Bacteria</taxon>
        <taxon>Bacillati</taxon>
        <taxon>Actinomycetota</taxon>
        <taxon>Actinomycetes</taxon>
        <taxon>Kitasatosporales</taxon>
        <taxon>Streptomycetaceae</taxon>
        <taxon>Streptacidiphilus</taxon>
    </lineage>
</organism>
<reference evidence="2 3" key="1">
    <citation type="submission" date="2018-06" db="EMBL/GenBank/DDBJ databases">
        <title>Streptacidiphilus pinicola sp. nov., isolated from pine grove soil.</title>
        <authorList>
            <person name="Roh S.G."/>
            <person name="Park S."/>
            <person name="Kim M.-K."/>
            <person name="Yun B.-R."/>
            <person name="Park J."/>
            <person name="Kim M.J."/>
            <person name="Kim Y.S."/>
            <person name="Kim S.B."/>
        </authorList>
    </citation>
    <scope>NUCLEOTIDE SEQUENCE [LARGE SCALE GENOMIC DNA]</scope>
    <source>
        <strain evidence="2 3">MMS16-CNU450</strain>
    </source>
</reference>
<keyword evidence="3" id="KW-1185">Reference proteome</keyword>
<dbReference type="Pfam" id="PF08031">
    <property type="entry name" value="BBE"/>
    <property type="match status" value="1"/>
</dbReference>
<dbReference type="AlphaFoldDB" id="A0A2X0I5W3"/>
<protein>
    <recommendedName>
        <fullName evidence="1">Berberine/berberine-like domain-containing protein</fullName>
    </recommendedName>
</protein>
<dbReference type="InterPro" id="IPR012951">
    <property type="entry name" value="BBE"/>
</dbReference>
<dbReference type="EMBL" id="QKYN01000255">
    <property type="protein sequence ID" value="RAG80344.1"/>
    <property type="molecule type" value="Genomic_DNA"/>
</dbReference>
<evidence type="ECO:0000313" key="3">
    <source>
        <dbReference type="Proteomes" id="UP000248889"/>
    </source>
</evidence>
<dbReference type="Gene3D" id="3.30.465.10">
    <property type="match status" value="1"/>
</dbReference>
<evidence type="ECO:0000313" key="2">
    <source>
        <dbReference type="EMBL" id="RAG80344.1"/>
    </source>
</evidence>
<dbReference type="OrthoDB" id="545125at2"/>
<dbReference type="InterPro" id="IPR016169">
    <property type="entry name" value="FAD-bd_PCMH_sub2"/>
</dbReference>
<sequence length="78" mass="8861">MSRQDRSGGRRRRGGSGRLRSLLVQTFLNGRGDARDVASAYEARDFERLRRVKAVYDPENMFRMNHNIPPADLGVGRA</sequence>
<feature type="domain" description="Berberine/berberine-like" evidence="1">
    <location>
        <begin position="40"/>
        <end position="69"/>
    </location>
</feature>
<dbReference type="GO" id="GO:0016491">
    <property type="term" value="F:oxidoreductase activity"/>
    <property type="evidence" value="ECO:0007669"/>
    <property type="project" value="InterPro"/>
</dbReference>
<dbReference type="Proteomes" id="UP000248889">
    <property type="component" value="Unassembled WGS sequence"/>
</dbReference>
<name>A0A2X0I5W3_9ACTN</name>
<evidence type="ECO:0000259" key="1">
    <source>
        <dbReference type="Pfam" id="PF08031"/>
    </source>
</evidence>
<dbReference type="GO" id="GO:0050660">
    <property type="term" value="F:flavin adenine dinucleotide binding"/>
    <property type="evidence" value="ECO:0007669"/>
    <property type="project" value="InterPro"/>
</dbReference>
<comment type="caution">
    <text evidence="2">The sequence shown here is derived from an EMBL/GenBank/DDBJ whole genome shotgun (WGS) entry which is preliminary data.</text>
</comment>